<dbReference type="RefSeq" id="WP_092539226.1">
    <property type="nucleotide sequence ID" value="NZ_FNKQ01000006.1"/>
</dbReference>
<keyword evidence="5" id="KW-1185">Reference proteome</keyword>
<organism evidence="3 4">
    <name type="scientific">Halopelagius longus</name>
    <dbReference type="NCBI Taxonomy" id="1236180"/>
    <lineage>
        <taxon>Archaea</taxon>
        <taxon>Methanobacteriati</taxon>
        <taxon>Methanobacteriota</taxon>
        <taxon>Stenosarchaea group</taxon>
        <taxon>Halobacteria</taxon>
        <taxon>Halobacteriales</taxon>
        <taxon>Haloferacaceae</taxon>
    </lineage>
</organism>
<evidence type="ECO:0000259" key="1">
    <source>
        <dbReference type="Pfam" id="PF03779"/>
    </source>
</evidence>
<dbReference type="Proteomes" id="UP000255421">
    <property type="component" value="Unassembled WGS sequence"/>
</dbReference>
<dbReference type="Pfam" id="PF03779">
    <property type="entry name" value="SPW"/>
    <property type="match status" value="1"/>
</dbReference>
<dbReference type="Proteomes" id="UP000199289">
    <property type="component" value="Unassembled WGS sequence"/>
</dbReference>
<dbReference type="EMBL" id="QQST01000004">
    <property type="protein sequence ID" value="RDI69673.1"/>
    <property type="molecule type" value="Genomic_DNA"/>
</dbReference>
<reference evidence="2 5" key="3">
    <citation type="submission" date="2018-07" db="EMBL/GenBank/DDBJ databases">
        <title>Genome sequence of extremly halophilic archaeon Halopelagius longus strain BC12-B1.</title>
        <authorList>
            <person name="Zhang X."/>
        </authorList>
    </citation>
    <scope>NUCLEOTIDE SEQUENCE [LARGE SCALE GENOMIC DNA]</scope>
    <source>
        <strain evidence="2 5">BC12-B1</strain>
    </source>
</reference>
<proteinExistence type="predicted"/>
<evidence type="ECO:0000313" key="4">
    <source>
        <dbReference type="Proteomes" id="UP000199289"/>
    </source>
</evidence>
<dbReference type="OrthoDB" id="380011at2157"/>
<evidence type="ECO:0000313" key="5">
    <source>
        <dbReference type="Proteomes" id="UP000255421"/>
    </source>
</evidence>
<feature type="domain" description="SPW repeat-containing integral membrane" evidence="1">
    <location>
        <begin position="9"/>
        <end position="99"/>
    </location>
</feature>
<protein>
    <recommendedName>
        <fullName evidence="1">SPW repeat-containing integral membrane domain-containing protein</fullName>
    </recommendedName>
</protein>
<evidence type="ECO:0000313" key="2">
    <source>
        <dbReference type="EMBL" id="RDI69673.1"/>
    </source>
</evidence>
<reference evidence="4" key="2">
    <citation type="submission" date="2016-10" db="EMBL/GenBank/DDBJ databases">
        <authorList>
            <person name="Varghese N."/>
            <person name="Submissions S."/>
        </authorList>
    </citation>
    <scope>NUCLEOTIDE SEQUENCE [LARGE SCALE GENOMIC DNA]</scope>
    <source>
        <strain evidence="4">CGMCC 1.12397</strain>
    </source>
</reference>
<reference evidence="3" key="1">
    <citation type="submission" date="2016-10" db="EMBL/GenBank/DDBJ databases">
        <authorList>
            <person name="de Groot N.N."/>
        </authorList>
    </citation>
    <scope>NUCLEOTIDE SEQUENCE [LARGE SCALE GENOMIC DNA]</scope>
    <source>
        <strain evidence="3">CGMCC 1.12397</strain>
    </source>
</reference>
<dbReference type="AlphaFoldDB" id="A0A1H1GL54"/>
<gene>
    <name evidence="2" type="ORF">DWB78_18045</name>
    <name evidence="3" type="ORF">SAMN05216278_3746</name>
</gene>
<dbReference type="InterPro" id="IPR005530">
    <property type="entry name" value="SPW"/>
</dbReference>
<dbReference type="EMBL" id="FNKQ01000006">
    <property type="protein sequence ID" value="SDR13954.1"/>
    <property type="molecule type" value="Genomic_DNA"/>
</dbReference>
<sequence length="128" mass="13606">MVPKVRNAWAQSLSVLVGAWLVASPRLVGYDGFAADVHHVVGVLAASVSFVALWEHVRPLRLVNALLTLPLFSAPFVVPHPPAATANALFSGALLVCLAFVRGRTSESFGGGWSSLWTGDVGDRSRDE</sequence>
<evidence type="ECO:0000313" key="3">
    <source>
        <dbReference type="EMBL" id="SDR13954.1"/>
    </source>
</evidence>
<accession>A0A1H1GL54</accession>
<name>A0A1H1GL54_9EURY</name>